<sequence length="198" mass="22041">MGREVERVVLLAEDGRAIGTAPKDEVHHADTPLHLAFSCYVLDAQGRLLVTRRAWSKRTWPGVWTNSCCGHPSPDEPADVAVRRRVRQELGIELTDLRAVLPDFRYRAVMEDGTVENEVCPVWVATCADPGALSPDPDEVVEHSWTDWARFRDDVLTGAREVSPWCRLQLEAMEAMEAMEALEAPDRPDGAGEPARAT</sequence>
<dbReference type="HAMAP" id="MF_00202">
    <property type="entry name" value="Idi"/>
    <property type="match status" value="1"/>
</dbReference>
<evidence type="ECO:0000259" key="12">
    <source>
        <dbReference type="PROSITE" id="PS51462"/>
    </source>
</evidence>
<reference evidence="13 14" key="1">
    <citation type="submission" date="2013-08" db="EMBL/GenBank/DDBJ databases">
        <title>The genome sequence of Knoellia aerolata.</title>
        <authorList>
            <person name="Zhu W."/>
            <person name="Wang G."/>
        </authorList>
    </citation>
    <scope>NUCLEOTIDE SEQUENCE [LARGE SCALE GENOMIC DNA]</scope>
    <source>
        <strain evidence="13 14">DSM 18566</strain>
    </source>
</reference>
<comment type="cofactor">
    <cofactor evidence="10">
        <name>Mg(2+)</name>
        <dbReference type="ChEBI" id="CHEBI:18420"/>
    </cofactor>
    <text evidence="10">Binds 1 Mg(2+) ion per subunit. The magnesium ion binds only when substrate is bound.</text>
</comment>
<evidence type="ECO:0000256" key="11">
    <source>
        <dbReference type="PIRSR" id="PIRSR018427-1"/>
    </source>
</evidence>
<dbReference type="GO" id="GO:0005737">
    <property type="term" value="C:cytoplasm"/>
    <property type="evidence" value="ECO:0007669"/>
    <property type="project" value="UniProtKB-SubCell"/>
</dbReference>
<evidence type="ECO:0000313" key="14">
    <source>
        <dbReference type="Proteomes" id="UP000030013"/>
    </source>
</evidence>
<dbReference type="PANTHER" id="PTHR10885">
    <property type="entry name" value="ISOPENTENYL-DIPHOSPHATE DELTA-ISOMERASE"/>
    <property type="match status" value="1"/>
</dbReference>
<dbReference type="OrthoDB" id="9809458at2"/>
<evidence type="ECO:0000256" key="10">
    <source>
        <dbReference type="HAMAP-Rule" id="MF_00202"/>
    </source>
</evidence>
<dbReference type="CDD" id="cd02885">
    <property type="entry name" value="NUDIX_IPP_Isomerase"/>
    <property type="match status" value="1"/>
</dbReference>
<comment type="similarity">
    <text evidence="2 10">Belongs to the IPP isomerase type 1 family.</text>
</comment>
<feature type="binding site" evidence="10">
    <location>
        <position position="27"/>
    </location>
    <ligand>
        <name>Mn(2+)</name>
        <dbReference type="ChEBI" id="CHEBI:29035"/>
    </ligand>
</feature>
<feature type="binding site" evidence="10">
    <location>
        <position position="116"/>
    </location>
    <ligand>
        <name>Mn(2+)</name>
        <dbReference type="ChEBI" id="CHEBI:29035"/>
    </ligand>
</feature>
<gene>
    <name evidence="10" type="primary">idi</name>
    <name evidence="13" type="ORF">N801_00930</name>
</gene>
<dbReference type="eggNOG" id="COG1443">
    <property type="taxonomic scope" value="Bacteria"/>
</dbReference>
<dbReference type="InterPro" id="IPR011876">
    <property type="entry name" value="IsopentenylPP_isomerase_typ1"/>
</dbReference>
<evidence type="ECO:0000313" key="13">
    <source>
        <dbReference type="EMBL" id="KGN37334.1"/>
    </source>
</evidence>
<keyword evidence="8 10" id="KW-0414">Isoprene biosynthesis</keyword>
<dbReference type="GO" id="GO:0046872">
    <property type="term" value="F:metal ion binding"/>
    <property type="evidence" value="ECO:0007669"/>
    <property type="project" value="UniProtKB-KW"/>
</dbReference>
<dbReference type="GO" id="GO:0050992">
    <property type="term" value="P:dimethylallyl diphosphate biosynthetic process"/>
    <property type="evidence" value="ECO:0007669"/>
    <property type="project" value="UniProtKB-UniRule"/>
</dbReference>
<dbReference type="FunFam" id="3.90.79.10:FF:000009">
    <property type="entry name" value="Isopentenyl-diphosphate Delta-isomerase"/>
    <property type="match status" value="1"/>
</dbReference>
<evidence type="ECO:0000256" key="8">
    <source>
        <dbReference type="ARBA" id="ARBA00023229"/>
    </source>
</evidence>
<dbReference type="Gene3D" id="3.90.79.10">
    <property type="entry name" value="Nucleoside Triphosphate Pyrophosphohydrolase"/>
    <property type="match status" value="1"/>
</dbReference>
<dbReference type="GO" id="GO:0008299">
    <property type="term" value="P:isoprenoid biosynthetic process"/>
    <property type="evidence" value="ECO:0007669"/>
    <property type="project" value="UniProtKB-UniRule"/>
</dbReference>
<dbReference type="PROSITE" id="PS51462">
    <property type="entry name" value="NUDIX"/>
    <property type="match status" value="1"/>
</dbReference>
<feature type="active site" evidence="10 11">
    <location>
        <position position="118"/>
    </location>
</feature>
<dbReference type="EMBL" id="AVPL01000102">
    <property type="protein sequence ID" value="KGN37334.1"/>
    <property type="molecule type" value="Genomic_DNA"/>
</dbReference>
<evidence type="ECO:0000256" key="4">
    <source>
        <dbReference type="ARBA" id="ARBA00022490"/>
    </source>
</evidence>
<comment type="catalytic activity">
    <reaction evidence="10">
        <text>isopentenyl diphosphate = dimethylallyl diphosphate</text>
        <dbReference type="Rhea" id="RHEA:23284"/>
        <dbReference type="ChEBI" id="CHEBI:57623"/>
        <dbReference type="ChEBI" id="CHEBI:128769"/>
        <dbReference type="EC" id="5.3.3.2"/>
    </reaction>
</comment>
<dbReference type="SUPFAM" id="SSF55811">
    <property type="entry name" value="Nudix"/>
    <property type="match status" value="1"/>
</dbReference>
<feature type="active site" evidence="10 11">
    <location>
        <position position="69"/>
    </location>
</feature>
<accession>A0A0A0JKN6</accession>
<feature type="binding site" evidence="10">
    <location>
        <position position="89"/>
    </location>
    <ligand>
        <name>Mg(2+)</name>
        <dbReference type="ChEBI" id="CHEBI:18420"/>
    </ligand>
</feature>
<comment type="pathway">
    <text evidence="1 10">Isoprenoid biosynthesis; dimethylallyl diphosphate biosynthesis; dimethylallyl diphosphate from isopentenyl diphosphate: step 1/1.</text>
</comment>
<dbReference type="InterPro" id="IPR000086">
    <property type="entry name" value="NUDIX_hydrolase_dom"/>
</dbReference>
<evidence type="ECO:0000256" key="6">
    <source>
        <dbReference type="ARBA" id="ARBA00022842"/>
    </source>
</evidence>
<feature type="binding site" evidence="10">
    <location>
        <position position="71"/>
    </location>
    <ligand>
        <name>Mn(2+)</name>
        <dbReference type="ChEBI" id="CHEBI:29035"/>
    </ligand>
</feature>
<proteinExistence type="inferred from homology"/>
<dbReference type="GO" id="GO:0004452">
    <property type="term" value="F:isopentenyl-diphosphate delta-isomerase activity"/>
    <property type="evidence" value="ECO:0007669"/>
    <property type="project" value="UniProtKB-UniRule"/>
</dbReference>
<keyword evidence="7 10" id="KW-0464">Manganese</keyword>
<name>A0A0A0JKN6_9MICO</name>
<dbReference type="Proteomes" id="UP000030013">
    <property type="component" value="Unassembled WGS sequence"/>
</dbReference>
<keyword evidence="5 10" id="KW-0479">Metal-binding</keyword>
<feature type="binding site" evidence="10">
    <location>
        <position position="118"/>
    </location>
    <ligand>
        <name>Mn(2+)</name>
        <dbReference type="ChEBI" id="CHEBI:29035"/>
    </ligand>
</feature>
<dbReference type="NCBIfam" id="TIGR02150">
    <property type="entry name" value="IPP_isom_1"/>
    <property type="match status" value="1"/>
</dbReference>
<dbReference type="NCBIfam" id="NF002995">
    <property type="entry name" value="PRK03759.1"/>
    <property type="match status" value="1"/>
</dbReference>
<comment type="function">
    <text evidence="10">Catalyzes the 1,3-allylic rearrangement of the homoallylic substrate isopentenyl (IPP) to its highly electrophilic allylic isomer, dimethylallyl diphosphate (DMAPP).</text>
</comment>
<dbReference type="AlphaFoldDB" id="A0A0A0JKN6"/>
<comment type="subcellular location">
    <subcellularLocation>
        <location evidence="10">Cytoplasm</location>
    </subcellularLocation>
</comment>
<evidence type="ECO:0000256" key="2">
    <source>
        <dbReference type="ARBA" id="ARBA00007579"/>
    </source>
</evidence>
<dbReference type="PANTHER" id="PTHR10885:SF0">
    <property type="entry name" value="ISOPENTENYL-DIPHOSPHATE DELTA-ISOMERASE"/>
    <property type="match status" value="1"/>
</dbReference>
<comment type="caution">
    <text evidence="13">The sequence shown here is derived from an EMBL/GenBank/DDBJ whole genome shotgun (WGS) entry which is preliminary data.</text>
</comment>
<dbReference type="EC" id="5.3.3.2" evidence="3 10"/>
<protein>
    <recommendedName>
        <fullName evidence="3 10">Isopentenyl-diphosphate Delta-isomerase</fullName>
        <shortName evidence="10">IPP isomerase</shortName>
        <ecNumber evidence="3 10">5.3.3.2</ecNumber>
    </recommendedName>
    <alternativeName>
        <fullName evidence="10">IPP:DMAPP isomerase</fullName>
    </alternativeName>
    <alternativeName>
        <fullName evidence="10">Isopentenyl pyrophosphate isomerase</fullName>
    </alternativeName>
</protein>
<evidence type="ECO:0000256" key="7">
    <source>
        <dbReference type="ARBA" id="ARBA00023211"/>
    </source>
</evidence>
<comment type="cofactor">
    <cofactor evidence="10">
        <name>Mn(2+)</name>
        <dbReference type="ChEBI" id="CHEBI:29035"/>
    </cofactor>
    <text evidence="10">Binds 1 Mn(2+) ion per subunit.</text>
</comment>
<keyword evidence="6 10" id="KW-0460">Magnesium</keyword>
<dbReference type="PIRSF" id="PIRSF018427">
    <property type="entry name" value="Isopntndiph_ism"/>
    <property type="match status" value="1"/>
</dbReference>
<evidence type="ECO:0000256" key="9">
    <source>
        <dbReference type="ARBA" id="ARBA00023235"/>
    </source>
</evidence>
<keyword evidence="4 10" id="KW-0963">Cytoplasm</keyword>
<keyword evidence="14" id="KW-1185">Reference proteome</keyword>
<keyword evidence="9 10" id="KW-0413">Isomerase</keyword>
<evidence type="ECO:0000256" key="5">
    <source>
        <dbReference type="ARBA" id="ARBA00022723"/>
    </source>
</evidence>
<feature type="binding site" evidence="10">
    <location>
        <position position="34"/>
    </location>
    <ligand>
        <name>Mn(2+)</name>
        <dbReference type="ChEBI" id="CHEBI:29035"/>
    </ligand>
</feature>
<dbReference type="InterPro" id="IPR056375">
    <property type="entry name" value="Idi_bact"/>
</dbReference>
<dbReference type="UniPathway" id="UPA00059">
    <property type="reaction ID" value="UER00104"/>
</dbReference>
<evidence type="ECO:0000256" key="3">
    <source>
        <dbReference type="ARBA" id="ARBA00012057"/>
    </source>
</evidence>
<dbReference type="InterPro" id="IPR015797">
    <property type="entry name" value="NUDIX_hydrolase-like_dom_sf"/>
</dbReference>
<dbReference type="STRING" id="1385519.N801_00930"/>
<evidence type="ECO:0000256" key="1">
    <source>
        <dbReference type="ARBA" id="ARBA00004826"/>
    </source>
</evidence>
<dbReference type="Pfam" id="PF00293">
    <property type="entry name" value="NUDIX"/>
    <property type="match status" value="1"/>
</dbReference>
<organism evidence="13 14">
    <name type="scientific">Knoellia aerolata DSM 18566</name>
    <dbReference type="NCBI Taxonomy" id="1385519"/>
    <lineage>
        <taxon>Bacteria</taxon>
        <taxon>Bacillati</taxon>
        <taxon>Actinomycetota</taxon>
        <taxon>Actinomycetes</taxon>
        <taxon>Micrococcales</taxon>
        <taxon>Intrasporangiaceae</taxon>
        <taxon>Knoellia</taxon>
    </lineage>
</organism>
<feature type="domain" description="Nudix hydrolase" evidence="12">
    <location>
        <begin position="32"/>
        <end position="168"/>
    </location>
</feature>